<dbReference type="EMBL" id="JAUKTV010000001">
    <property type="protein sequence ID" value="KAK0747868.1"/>
    <property type="molecule type" value="Genomic_DNA"/>
</dbReference>
<name>A0AA40K6K1_9PEZI</name>
<proteinExistence type="predicted"/>
<reference evidence="2" key="1">
    <citation type="submission" date="2023-06" db="EMBL/GenBank/DDBJ databases">
        <title>Genome-scale phylogeny and comparative genomics of the fungal order Sordariales.</title>
        <authorList>
            <consortium name="Lawrence Berkeley National Laboratory"/>
            <person name="Hensen N."/>
            <person name="Bonometti L."/>
            <person name="Westerberg I."/>
            <person name="Brannstrom I.O."/>
            <person name="Guillou S."/>
            <person name="Cros-Aarteil S."/>
            <person name="Calhoun S."/>
            <person name="Haridas S."/>
            <person name="Kuo A."/>
            <person name="Mondo S."/>
            <person name="Pangilinan J."/>
            <person name="Riley R."/>
            <person name="Labutti K."/>
            <person name="Andreopoulos B."/>
            <person name="Lipzen A."/>
            <person name="Chen C."/>
            <person name="Yanf M."/>
            <person name="Daum C."/>
            <person name="Ng V."/>
            <person name="Clum A."/>
            <person name="Steindorff A."/>
            <person name="Ohm R."/>
            <person name="Martin F."/>
            <person name="Silar P."/>
            <person name="Natvig D."/>
            <person name="Lalanne C."/>
            <person name="Gautier V."/>
            <person name="Ament-Velasquez S.L."/>
            <person name="Kruys A."/>
            <person name="Hutchinson M.I."/>
            <person name="Powell A.J."/>
            <person name="Barry K."/>
            <person name="Miller A.N."/>
            <person name="Grigoriev I.V."/>
            <person name="Debuchy R."/>
            <person name="Gladieux P."/>
            <person name="Thoren M.H."/>
            <person name="Johannesson H."/>
        </authorList>
    </citation>
    <scope>NUCLEOTIDE SEQUENCE</scope>
    <source>
        <strain evidence="2">CBS 540.89</strain>
    </source>
</reference>
<protein>
    <recommendedName>
        <fullName evidence="4">Secreted protein</fullName>
    </recommendedName>
</protein>
<keyword evidence="1" id="KW-0732">Signal</keyword>
<dbReference type="AlphaFoldDB" id="A0AA40K6K1"/>
<accession>A0AA40K6K1</accession>
<keyword evidence="3" id="KW-1185">Reference proteome</keyword>
<comment type="caution">
    <text evidence="2">The sequence shown here is derived from an EMBL/GenBank/DDBJ whole genome shotgun (WGS) entry which is preliminary data.</text>
</comment>
<evidence type="ECO:0008006" key="4">
    <source>
        <dbReference type="Google" id="ProtNLM"/>
    </source>
</evidence>
<organism evidence="2 3">
    <name type="scientific">Apiosordaria backusii</name>
    <dbReference type="NCBI Taxonomy" id="314023"/>
    <lineage>
        <taxon>Eukaryota</taxon>
        <taxon>Fungi</taxon>
        <taxon>Dikarya</taxon>
        <taxon>Ascomycota</taxon>
        <taxon>Pezizomycotina</taxon>
        <taxon>Sordariomycetes</taxon>
        <taxon>Sordariomycetidae</taxon>
        <taxon>Sordariales</taxon>
        <taxon>Lasiosphaeriaceae</taxon>
        <taxon>Apiosordaria</taxon>
    </lineage>
</organism>
<feature type="chain" id="PRO_5041368315" description="Secreted protein" evidence="1">
    <location>
        <begin position="24"/>
        <end position="77"/>
    </location>
</feature>
<evidence type="ECO:0000313" key="3">
    <source>
        <dbReference type="Proteomes" id="UP001172159"/>
    </source>
</evidence>
<gene>
    <name evidence="2" type="ORF">B0T21DRAFT_355298</name>
</gene>
<sequence>MPANPLLKAWQMTWLALCAFVASRDKPHTSCYPKMKYPRSRLIFEDSESACQLKALGRQQAWRVGLKIPGTADDWAF</sequence>
<evidence type="ECO:0000256" key="1">
    <source>
        <dbReference type="SAM" id="SignalP"/>
    </source>
</evidence>
<feature type="signal peptide" evidence="1">
    <location>
        <begin position="1"/>
        <end position="23"/>
    </location>
</feature>
<evidence type="ECO:0000313" key="2">
    <source>
        <dbReference type="EMBL" id="KAK0747868.1"/>
    </source>
</evidence>
<dbReference type="Proteomes" id="UP001172159">
    <property type="component" value="Unassembled WGS sequence"/>
</dbReference>